<feature type="signal peptide" evidence="2">
    <location>
        <begin position="1"/>
        <end position="28"/>
    </location>
</feature>
<feature type="chain" id="PRO_5045878165" evidence="2">
    <location>
        <begin position="29"/>
        <end position="371"/>
    </location>
</feature>
<dbReference type="EMBL" id="JANFZH010000023">
    <property type="protein sequence ID" value="MCQ4840364.1"/>
    <property type="molecule type" value="Genomic_DNA"/>
</dbReference>
<dbReference type="RefSeq" id="WP_256191952.1">
    <property type="nucleotide sequence ID" value="NZ_JANFZG010000044.1"/>
</dbReference>
<dbReference type="Proteomes" id="UP001524473">
    <property type="component" value="Unassembled WGS sequence"/>
</dbReference>
<evidence type="ECO:0000256" key="2">
    <source>
        <dbReference type="SAM" id="SignalP"/>
    </source>
</evidence>
<keyword evidence="5" id="KW-1185">Reference proteome</keyword>
<dbReference type="PROSITE" id="PS51781">
    <property type="entry name" value="SH3B"/>
    <property type="match status" value="1"/>
</dbReference>
<feature type="compositionally biased region" description="Polar residues" evidence="1">
    <location>
        <begin position="33"/>
        <end position="52"/>
    </location>
</feature>
<evidence type="ECO:0000256" key="1">
    <source>
        <dbReference type="SAM" id="MobiDB-lite"/>
    </source>
</evidence>
<feature type="region of interest" description="Disordered" evidence="1">
    <location>
        <begin position="31"/>
        <end position="57"/>
    </location>
</feature>
<dbReference type="PROSITE" id="PS51257">
    <property type="entry name" value="PROKAR_LIPOPROTEIN"/>
    <property type="match status" value="1"/>
</dbReference>
<evidence type="ECO:0000313" key="5">
    <source>
        <dbReference type="Proteomes" id="UP001524473"/>
    </source>
</evidence>
<proteinExistence type="predicted"/>
<accession>A0ABT1S0C6</accession>
<protein>
    <submittedName>
        <fullName evidence="4">SH3 domain-containing protein</fullName>
    </submittedName>
</protein>
<sequence>MKRQIRYLVYFLAAVFTAAFLAACSAGAEETSQEASPQQELTAVSESETGNARRTAGKDSAPLIDYVSHKTAEGASGTSSTADSSGEIRVLDEGVTMRETPLFSKASEYSDRLSVLAAGETVYVTCESFALWYAVADENGQQGYVYTGDIQLKKNGELQSTNAAEEAVKQKFALLREKLPEGKYWNHMGTDLPFGEGDPWSVTDEPCEHSIYGELYCNFYDGATLNLFPQYGYLCQCLGFASFLSDQVFGKDAPLHYFYDYDQLRVGDQIRLNEYEHSMVVAEKTDEYVKVAEVNADYEDCLISWSREISRYELDELSWDLEFITRYPVLRDEEGVLLSAEQVQVAESSYSLDGWAYEEEEFGYDDWDDEW</sequence>
<gene>
    <name evidence="4" type="ORF">NE695_10630</name>
</gene>
<organism evidence="4 5">
    <name type="scientific">Neglectibacter timonensis</name>
    <dbReference type="NCBI Taxonomy" id="1776382"/>
    <lineage>
        <taxon>Bacteria</taxon>
        <taxon>Bacillati</taxon>
        <taxon>Bacillota</taxon>
        <taxon>Clostridia</taxon>
        <taxon>Eubacteriales</taxon>
        <taxon>Oscillospiraceae</taxon>
        <taxon>Neglectibacter</taxon>
    </lineage>
</organism>
<feature type="domain" description="SH3b" evidence="3">
    <location>
        <begin position="79"/>
        <end position="154"/>
    </location>
</feature>
<dbReference type="InterPro" id="IPR003646">
    <property type="entry name" value="SH3-like_bac-type"/>
</dbReference>
<reference evidence="4 5" key="1">
    <citation type="submission" date="2022-06" db="EMBL/GenBank/DDBJ databases">
        <title>Isolation of gut microbiota from human fecal samples.</title>
        <authorList>
            <person name="Pamer E.G."/>
            <person name="Barat B."/>
            <person name="Waligurski E."/>
            <person name="Medina S."/>
            <person name="Paddock L."/>
            <person name="Mostad J."/>
        </authorList>
    </citation>
    <scope>NUCLEOTIDE SEQUENCE [LARGE SCALE GENOMIC DNA]</scope>
    <source>
        <strain evidence="4 5">DFI.9.73</strain>
    </source>
</reference>
<comment type="caution">
    <text evidence="4">The sequence shown here is derived from an EMBL/GenBank/DDBJ whole genome shotgun (WGS) entry which is preliminary data.</text>
</comment>
<keyword evidence="2" id="KW-0732">Signal</keyword>
<evidence type="ECO:0000313" key="4">
    <source>
        <dbReference type="EMBL" id="MCQ4840364.1"/>
    </source>
</evidence>
<name>A0ABT1S0C6_9FIRM</name>
<evidence type="ECO:0000259" key="3">
    <source>
        <dbReference type="PROSITE" id="PS51781"/>
    </source>
</evidence>